<reference evidence="2" key="2">
    <citation type="submission" date="2020-09" db="EMBL/GenBank/DDBJ databases">
        <authorList>
            <person name="Sun Q."/>
            <person name="Kim S."/>
        </authorList>
    </citation>
    <scope>NUCLEOTIDE SEQUENCE</scope>
    <source>
        <strain evidence="2">KCTC 12870</strain>
    </source>
</reference>
<feature type="region of interest" description="Disordered" evidence="1">
    <location>
        <begin position="159"/>
        <end position="180"/>
    </location>
</feature>
<keyword evidence="3" id="KW-1185">Reference proteome</keyword>
<name>A0A8J3GE43_9BACT</name>
<dbReference type="Proteomes" id="UP000642829">
    <property type="component" value="Unassembled WGS sequence"/>
</dbReference>
<dbReference type="RefSeq" id="WP_189516877.1">
    <property type="nucleotide sequence ID" value="NZ_BMXG01000025.1"/>
</dbReference>
<protein>
    <submittedName>
        <fullName evidence="2">Uncharacterized protein</fullName>
    </submittedName>
</protein>
<dbReference type="EMBL" id="BMXG01000025">
    <property type="protein sequence ID" value="GHC11374.1"/>
    <property type="molecule type" value="Genomic_DNA"/>
</dbReference>
<feature type="region of interest" description="Disordered" evidence="1">
    <location>
        <begin position="193"/>
        <end position="270"/>
    </location>
</feature>
<sequence length="270" mass="29180">MKSFHGIAFGILLTALCFSGCTGVNNWWKREHALKPLKEQYWNGELSWPEYREKKKALIAQLERTGYKTPDDMAIALREAKGDTHTVNASAEKYTEEKSDAAQLVVDNKMIKEYEETVIDIPPPPPPPPAAKAGAIDYGMLSRSMKSSSGSSRDTGIVLKPAPAPTPVPVTAPAPAPGVEMITDSNDIKWTKDRDGVVTYQNPRDDELRRPVIKSGSTPQSPAVNSVPVEQAGPSKAAPVKPAPPVDEAKADPAKAQSEPVIMDLGDISE</sequence>
<evidence type="ECO:0000313" key="3">
    <source>
        <dbReference type="Proteomes" id="UP000642829"/>
    </source>
</evidence>
<evidence type="ECO:0000313" key="2">
    <source>
        <dbReference type="EMBL" id="GHC11374.1"/>
    </source>
</evidence>
<comment type="caution">
    <text evidence="2">The sequence shown here is derived from an EMBL/GenBank/DDBJ whole genome shotgun (WGS) entry which is preliminary data.</text>
</comment>
<evidence type="ECO:0000256" key="1">
    <source>
        <dbReference type="SAM" id="MobiDB-lite"/>
    </source>
</evidence>
<accession>A0A8J3GE43</accession>
<gene>
    <name evidence="2" type="ORF">GCM10007047_30890</name>
</gene>
<organism evidence="2 3">
    <name type="scientific">Cerasicoccus arenae</name>
    <dbReference type="NCBI Taxonomy" id="424488"/>
    <lineage>
        <taxon>Bacteria</taxon>
        <taxon>Pseudomonadati</taxon>
        <taxon>Verrucomicrobiota</taxon>
        <taxon>Opitutia</taxon>
        <taxon>Puniceicoccales</taxon>
        <taxon>Cerasicoccaceae</taxon>
        <taxon>Cerasicoccus</taxon>
    </lineage>
</organism>
<feature type="compositionally biased region" description="Polar residues" evidence="1">
    <location>
        <begin position="215"/>
        <end position="224"/>
    </location>
</feature>
<feature type="compositionally biased region" description="Pro residues" evidence="1">
    <location>
        <begin position="162"/>
        <end position="176"/>
    </location>
</feature>
<proteinExistence type="predicted"/>
<dbReference type="AlphaFoldDB" id="A0A8J3GE43"/>
<reference evidence="2" key="1">
    <citation type="journal article" date="2014" name="Int. J. Syst. Evol. Microbiol.">
        <title>Complete genome sequence of Corynebacterium casei LMG S-19264T (=DSM 44701T), isolated from a smear-ripened cheese.</title>
        <authorList>
            <consortium name="US DOE Joint Genome Institute (JGI-PGF)"/>
            <person name="Walter F."/>
            <person name="Albersmeier A."/>
            <person name="Kalinowski J."/>
            <person name="Ruckert C."/>
        </authorList>
    </citation>
    <scope>NUCLEOTIDE SEQUENCE</scope>
    <source>
        <strain evidence="2">KCTC 12870</strain>
    </source>
</reference>